<evidence type="ECO:0000313" key="2">
    <source>
        <dbReference type="EnsemblMetazoa" id="CapteP190784"/>
    </source>
</evidence>
<reference evidence="3" key="1">
    <citation type="submission" date="2012-12" db="EMBL/GenBank/DDBJ databases">
        <authorList>
            <person name="Hellsten U."/>
            <person name="Grimwood J."/>
            <person name="Chapman J.A."/>
            <person name="Shapiro H."/>
            <person name="Aerts A."/>
            <person name="Otillar R.P."/>
            <person name="Terry A.Y."/>
            <person name="Boore J.L."/>
            <person name="Simakov O."/>
            <person name="Marletaz F."/>
            <person name="Cho S.-J."/>
            <person name="Edsinger-Gonzales E."/>
            <person name="Havlak P."/>
            <person name="Kuo D.-H."/>
            <person name="Larsson T."/>
            <person name="Lv J."/>
            <person name="Arendt D."/>
            <person name="Savage R."/>
            <person name="Osoegawa K."/>
            <person name="de Jong P."/>
            <person name="Lindberg D.R."/>
            <person name="Seaver E.C."/>
            <person name="Weisblat D.A."/>
            <person name="Putnam N.H."/>
            <person name="Grigoriev I.V."/>
            <person name="Rokhsar D.S."/>
        </authorList>
    </citation>
    <scope>NUCLEOTIDE SEQUENCE</scope>
    <source>
        <strain evidence="3">I ESC-2004</strain>
    </source>
</reference>
<gene>
    <name evidence="1" type="ORF">CAPTEDRAFT_190784</name>
</gene>
<accession>R7UZT6</accession>
<name>R7UZT6_CAPTE</name>
<protein>
    <recommendedName>
        <fullName evidence="4">Reverse transcriptase domain-containing protein</fullName>
    </recommendedName>
</protein>
<dbReference type="EMBL" id="KB296417">
    <property type="protein sequence ID" value="ELU11804.1"/>
    <property type="molecule type" value="Genomic_DNA"/>
</dbReference>
<keyword evidence="3" id="KW-1185">Reference proteome</keyword>
<sequence>MLKKLNETNRKRMQDLGRGAERNKNMFRELKNWMDKGKGKEELVEFLTEEGEVIKNEDDILAEIEKVWDDVILLAPSRKALACMLLTCANFASDFNVIFNASKSKLILYNVSDTVLVPFTNNYLDIVPTEKHLGFPWAPVAISTSENLCKKIMSKTNMLYCNFKHLPIDALYKLFRTYCTPICMAVN</sequence>
<evidence type="ECO:0000313" key="1">
    <source>
        <dbReference type="EMBL" id="ELU11804.1"/>
    </source>
</evidence>
<organism evidence="1">
    <name type="scientific">Capitella teleta</name>
    <name type="common">Polychaete worm</name>
    <dbReference type="NCBI Taxonomy" id="283909"/>
    <lineage>
        <taxon>Eukaryota</taxon>
        <taxon>Metazoa</taxon>
        <taxon>Spiralia</taxon>
        <taxon>Lophotrochozoa</taxon>
        <taxon>Annelida</taxon>
        <taxon>Polychaeta</taxon>
        <taxon>Sedentaria</taxon>
        <taxon>Scolecida</taxon>
        <taxon>Capitellidae</taxon>
        <taxon>Capitella</taxon>
    </lineage>
</organism>
<proteinExistence type="predicted"/>
<dbReference type="Proteomes" id="UP000014760">
    <property type="component" value="Unassembled WGS sequence"/>
</dbReference>
<dbReference type="AlphaFoldDB" id="R7UZT6"/>
<evidence type="ECO:0000313" key="3">
    <source>
        <dbReference type="Proteomes" id="UP000014760"/>
    </source>
</evidence>
<dbReference type="OrthoDB" id="10014409at2759"/>
<evidence type="ECO:0008006" key="4">
    <source>
        <dbReference type="Google" id="ProtNLM"/>
    </source>
</evidence>
<dbReference type="HOGENOM" id="CLU_1449007_0_0_1"/>
<dbReference type="EMBL" id="AMQN01040268">
    <property type="status" value="NOT_ANNOTATED_CDS"/>
    <property type="molecule type" value="Genomic_DNA"/>
</dbReference>
<reference evidence="1 3" key="2">
    <citation type="journal article" date="2013" name="Nature">
        <title>Insights into bilaterian evolution from three spiralian genomes.</title>
        <authorList>
            <person name="Simakov O."/>
            <person name="Marletaz F."/>
            <person name="Cho S.J."/>
            <person name="Edsinger-Gonzales E."/>
            <person name="Havlak P."/>
            <person name="Hellsten U."/>
            <person name="Kuo D.H."/>
            <person name="Larsson T."/>
            <person name="Lv J."/>
            <person name="Arendt D."/>
            <person name="Savage R."/>
            <person name="Osoegawa K."/>
            <person name="de Jong P."/>
            <person name="Grimwood J."/>
            <person name="Chapman J.A."/>
            <person name="Shapiro H."/>
            <person name="Aerts A."/>
            <person name="Otillar R.P."/>
            <person name="Terry A.Y."/>
            <person name="Boore J.L."/>
            <person name="Grigoriev I.V."/>
            <person name="Lindberg D.R."/>
            <person name="Seaver E.C."/>
            <person name="Weisblat D.A."/>
            <person name="Putnam N.H."/>
            <person name="Rokhsar D.S."/>
        </authorList>
    </citation>
    <scope>NUCLEOTIDE SEQUENCE</scope>
    <source>
        <strain evidence="1 3">I ESC-2004</strain>
    </source>
</reference>
<dbReference type="EnsemblMetazoa" id="CapteT190784">
    <property type="protein sequence ID" value="CapteP190784"/>
    <property type="gene ID" value="CapteG190784"/>
</dbReference>
<reference evidence="2" key="3">
    <citation type="submission" date="2015-06" db="UniProtKB">
        <authorList>
            <consortium name="EnsemblMetazoa"/>
        </authorList>
    </citation>
    <scope>IDENTIFICATION</scope>
</reference>